<keyword evidence="2" id="KW-1185">Reference proteome</keyword>
<name>A0A7J6RGS1_PEROL</name>
<dbReference type="EMBL" id="JABANO010025696">
    <property type="protein sequence ID" value="KAF4719805.1"/>
    <property type="molecule type" value="Genomic_DNA"/>
</dbReference>
<organism evidence="1 2">
    <name type="scientific">Perkinsus olseni</name>
    <name type="common">Perkinsus atlanticus</name>
    <dbReference type="NCBI Taxonomy" id="32597"/>
    <lineage>
        <taxon>Eukaryota</taxon>
        <taxon>Sar</taxon>
        <taxon>Alveolata</taxon>
        <taxon>Perkinsozoa</taxon>
        <taxon>Perkinsea</taxon>
        <taxon>Perkinsida</taxon>
        <taxon>Perkinsidae</taxon>
        <taxon>Perkinsus</taxon>
    </lineage>
</organism>
<protein>
    <submittedName>
        <fullName evidence="1">Uncharacterized protein</fullName>
    </submittedName>
</protein>
<evidence type="ECO:0000313" key="2">
    <source>
        <dbReference type="Proteomes" id="UP000553632"/>
    </source>
</evidence>
<gene>
    <name evidence="1" type="ORF">FOZ63_027005</name>
</gene>
<comment type="caution">
    <text evidence="1">The sequence shown here is derived from an EMBL/GenBank/DDBJ whole genome shotgun (WGS) entry which is preliminary data.</text>
</comment>
<sequence>MLPPPSTALRHLPASQRILAESGYASRPAEVSVGKDPLLYGRPRRPFAQLAQHFKELYMAMPEHQGGHRSSPVPYATPEGSVASVTGIDRVEESDAGHDARQAQILDASLIAVISTDIPWPLHPSLRCALSLDGCLTVQLSDLKPPLLAYQLPPSGVDYTAGRSHVELQPFKLEGVTYVRVMVSPGVIGRCLGVPQVPIMQYIITLSSSMVRPNFLVFTILFSADHLVTATGQNSCPETVASTAAAFPSPGSIIQTPPPAHIDCSQAKLGFFTWPQSIWMDPANTEFIDFAAHPAVRSLSCGGDFWFNVGDYSSAAEIKDSYRLLPFMRALRASVRPDTQRSGRGVIYLTYGDTTAHDELALLQFIDTFFEWLLSLSKAEILEVAPIGISLDVEGSPPEMVFNSLVKLRAYKHTYLTEIPEEAFLIQHVVAGFPSPQGTKYSVRYGSAHMPGPRYIMELADSAVYLVYRSYMYDTSSGMNLSPANNLLVRFRWFITEQCEDCLSPGYQPRARITVLVESDCNLYAYCGRLSFCAQSAGGIANVVDTLKIFWSELTISDLLTQERFDALMNKDSPYGIHNWIWSRCLFPPTVSGNFSNCGSNFEALAEGCRGRANLGG</sequence>
<dbReference type="AlphaFoldDB" id="A0A7J6RGS1"/>
<dbReference type="Proteomes" id="UP000553632">
    <property type="component" value="Unassembled WGS sequence"/>
</dbReference>
<evidence type="ECO:0000313" key="1">
    <source>
        <dbReference type="EMBL" id="KAF4719805.1"/>
    </source>
</evidence>
<accession>A0A7J6RGS1</accession>
<proteinExistence type="predicted"/>
<reference evidence="1 2" key="1">
    <citation type="submission" date="2020-04" db="EMBL/GenBank/DDBJ databases">
        <title>Perkinsus olseni comparative genomics.</title>
        <authorList>
            <person name="Bogema D.R."/>
        </authorList>
    </citation>
    <scope>NUCLEOTIDE SEQUENCE [LARGE SCALE GENOMIC DNA]</scope>
    <source>
        <strain evidence="1 2">ATCC PRA-207</strain>
    </source>
</reference>